<evidence type="ECO:0000313" key="2">
    <source>
        <dbReference type="Proteomes" id="UP000199502"/>
    </source>
</evidence>
<dbReference type="Pfam" id="PF08713">
    <property type="entry name" value="DNA_alkylation"/>
    <property type="match status" value="1"/>
</dbReference>
<accession>A0A1G5CCK0</accession>
<keyword evidence="2" id="KW-1185">Reference proteome</keyword>
<dbReference type="Proteomes" id="UP000199502">
    <property type="component" value="Unassembled WGS sequence"/>
</dbReference>
<dbReference type="STRING" id="336292.SAMN05660710_00505"/>
<reference evidence="1 2" key="1">
    <citation type="submission" date="2016-10" db="EMBL/GenBank/DDBJ databases">
        <authorList>
            <person name="de Groot N.N."/>
        </authorList>
    </citation>
    <scope>NUCLEOTIDE SEQUENCE [LARGE SCALE GENOMIC DNA]</scope>
    <source>
        <strain evidence="1 2">CGMCC 1.8925</strain>
    </source>
</reference>
<sequence>MEHDATQELAQMRALADPAHAAKIAAQHKSGRETLGLRPAQIDTLVAEWRAARDVDGRVALADALWKADLHEARIAAAKLLTQARIRPDEGVWALIEAWVPQLDGSALADAVSAAGQRRVTAERLPAMLAWAAHPNPWARRSLLTMTQPLARMPHPKPVDLALRDQVLDAAAPLAGAGHGAIQQALGAWLRDLARRDPARAEAFAAAHGLKPAARRAAGLPQAPEAER</sequence>
<dbReference type="EMBL" id="FMVT01000001">
    <property type="protein sequence ID" value="SCY00067.1"/>
    <property type="molecule type" value="Genomic_DNA"/>
</dbReference>
<dbReference type="CDD" id="cd06561">
    <property type="entry name" value="AlkD_like"/>
    <property type="match status" value="1"/>
</dbReference>
<dbReference type="InterPro" id="IPR014825">
    <property type="entry name" value="DNA_alkylation"/>
</dbReference>
<protein>
    <submittedName>
        <fullName evidence="1">3-methyladenine DNA glycosylase AlkD</fullName>
    </submittedName>
</protein>
<dbReference type="SUPFAM" id="SSF48371">
    <property type="entry name" value="ARM repeat"/>
    <property type="match status" value="1"/>
</dbReference>
<evidence type="ECO:0000313" key="1">
    <source>
        <dbReference type="EMBL" id="SCY00067.1"/>
    </source>
</evidence>
<dbReference type="AlphaFoldDB" id="A0A1G5CCK0"/>
<dbReference type="InterPro" id="IPR016024">
    <property type="entry name" value="ARM-type_fold"/>
</dbReference>
<dbReference type="RefSeq" id="WP_090739917.1">
    <property type="nucleotide sequence ID" value="NZ_FMVT01000001.1"/>
</dbReference>
<organism evidence="1 2">
    <name type="scientific">Paracoccus tibetensis</name>
    <dbReference type="NCBI Taxonomy" id="336292"/>
    <lineage>
        <taxon>Bacteria</taxon>
        <taxon>Pseudomonadati</taxon>
        <taxon>Pseudomonadota</taxon>
        <taxon>Alphaproteobacteria</taxon>
        <taxon>Rhodobacterales</taxon>
        <taxon>Paracoccaceae</taxon>
        <taxon>Paracoccus</taxon>
    </lineage>
</organism>
<dbReference type="OrthoDB" id="9775346at2"/>
<name>A0A1G5CCK0_9RHOB</name>
<dbReference type="Gene3D" id="1.25.10.90">
    <property type="match status" value="1"/>
</dbReference>
<proteinExistence type="predicted"/>
<gene>
    <name evidence="1" type="ORF">SAMN05660710_00505</name>
</gene>